<comment type="similarity">
    <text evidence="2">Belongs to the outer membrane factor (OMF) (TC 1.B.17) family.</text>
</comment>
<organism evidence="10 11">
    <name type="scientific">Limnofasciculus baicalensis BBK-W-15</name>
    <dbReference type="NCBI Taxonomy" id="2699891"/>
    <lineage>
        <taxon>Bacteria</taxon>
        <taxon>Bacillati</taxon>
        <taxon>Cyanobacteriota</taxon>
        <taxon>Cyanophyceae</taxon>
        <taxon>Coleofasciculales</taxon>
        <taxon>Coleofasciculaceae</taxon>
        <taxon>Limnofasciculus</taxon>
        <taxon>Limnofasciculus baicalensis</taxon>
    </lineage>
</organism>
<dbReference type="GO" id="GO:0015562">
    <property type="term" value="F:efflux transmembrane transporter activity"/>
    <property type="evidence" value="ECO:0007669"/>
    <property type="project" value="InterPro"/>
</dbReference>
<keyword evidence="3" id="KW-0813">Transport</keyword>
<evidence type="ECO:0000256" key="9">
    <source>
        <dbReference type="SAM" id="MobiDB-lite"/>
    </source>
</evidence>
<dbReference type="GO" id="GO:0009279">
    <property type="term" value="C:cell outer membrane"/>
    <property type="evidence" value="ECO:0007669"/>
    <property type="project" value="UniProtKB-SubCell"/>
</dbReference>
<dbReference type="InterPro" id="IPR051906">
    <property type="entry name" value="TolC-like"/>
</dbReference>
<dbReference type="PANTHER" id="PTHR30026:SF21">
    <property type="entry name" value="SLR1270 PROTEIN"/>
    <property type="match status" value="1"/>
</dbReference>
<protein>
    <submittedName>
        <fullName evidence="10">TolC family protein</fullName>
    </submittedName>
</protein>
<evidence type="ECO:0000256" key="2">
    <source>
        <dbReference type="ARBA" id="ARBA00007613"/>
    </source>
</evidence>
<keyword evidence="6" id="KW-0472">Membrane</keyword>
<evidence type="ECO:0000256" key="7">
    <source>
        <dbReference type="ARBA" id="ARBA00023237"/>
    </source>
</evidence>
<keyword evidence="8" id="KW-0175">Coiled coil</keyword>
<dbReference type="Pfam" id="PF02321">
    <property type="entry name" value="OEP"/>
    <property type="match status" value="2"/>
</dbReference>
<dbReference type="GO" id="GO:1990281">
    <property type="term" value="C:efflux pump complex"/>
    <property type="evidence" value="ECO:0007669"/>
    <property type="project" value="TreeGrafter"/>
</dbReference>
<sequence length="537" mass="59476">MPKIRYFLAVSVGTAIALLYIKPSVSQDLPSLAQPNPPGNTLVQIPISQLETDGSLPVPKLPTLANPETPTLEFINPNNNPAPPPDSRSKTPTPDLFNPSPNPLLFPTQTEEVQIQNTQPITLKQAIELAGRNNQQLQAARLTLERTQSALQEALAAEFPTVSAISQFSRNDSAQSELSNQQRTFGNTDDNTSTTINTSLQLNYNAYTAGRRPAAIRAAQEQVRFQQLEVEKISEDLRQTVTRAYYDLQDADAQVEIRQAAVNDAARSLRDAQLLEQAGLGTKFEVLQSQVELSNNNQELTNAIRQQRINRRQIAQLLSLPQKLEISAAEPIQVAGEWELSLEDSIILALRNRAELEQQLAQRTISQQQQRIALAANKPQLSVFANYDILGQLDDNDGVADGLSLGARFQWDFFDGGAAKARAKQEVTNIAIAETNFANQRNQVRFQVEQAFFNLRANKENIQTANLALEQAEESLRLARLRFQAGVGTQTDVINQQTALTRSRVSLLTAILNYNRALADLQRAISNLPDSKLFDLP</sequence>
<dbReference type="InterPro" id="IPR003423">
    <property type="entry name" value="OMP_efflux"/>
</dbReference>
<feature type="region of interest" description="Disordered" evidence="9">
    <location>
        <begin position="54"/>
        <end position="101"/>
    </location>
</feature>
<dbReference type="AlphaFoldDB" id="A0AAE3GSF2"/>
<evidence type="ECO:0000256" key="3">
    <source>
        <dbReference type="ARBA" id="ARBA00022448"/>
    </source>
</evidence>
<proteinExistence type="inferred from homology"/>
<evidence type="ECO:0000256" key="5">
    <source>
        <dbReference type="ARBA" id="ARBA00022692"/>
    </source>
</evidence>
<feature type="coiled-coil region" evidence="8">
    <location>
        <begin position="455"/>
        <end position="482"/>
    </location>
</feature>
<dbReference type="PANTHER" id="PTHR30026">
    <property type="entry name" value="OUTER MEMBRANE PROTEIN TOLC"/>
    <property type="match status" value="1"/>
</dbReference>
<accession>A0AAE3GSF2</accession>
<gene>
    <name evidence="10" type="ORF">NJ959_11650</name>
</gene>
<dbReference type="GO" id="GO:0015288">
    <property type="term" value="F:porin activity"/>
    <property type="evidence" value="ECO:0007669"/>
    <property type="project" value="TreeGrafter"/>
</dbReference>
<evidence type="ECO:0000256" key="4">
    <source>
        <dbReference type="ARBA" id="ARBA00022452"/>
    </source>
</evidence>
<evidence type="ECO:0000256" key="1">
    <source>
        <dbReference type="ARBA" id="ARBA00004442"/>
    </source>
</evidence>
<reference evidence="10" key="1">
    <citation type="submission" date="2022-06" db="EMBL/GenBank/DDBJ databases">
        <title>New cyanobacteria of genus Symplocastrum in benthos of Lake Baikal.</title>
        <authorList>
            <person name="Sorokovikova E."/>
            <person name="Tikhonova I."/>
            <person name="Krasnopeev A."/>
            <person name="Evseev P."/>
            <person name="Gladkikh A."/>
            <person name="Belykh O."/>
        </authorList>
    </citation>
    <scope>NUCLEOTIDE SEQUENCE</scope>
    <source>
        <strain evidence="10">BBK-W-15</strain>
    </source>
</reference>
<evidence type="ECO:0000313" key="11">
    <source>
        <dbReference type="Proteomes" id="UP001204953"/>
    </source>
</evidence>
<dbReference type="RefSeq" id="WP_254011900.1">
    <property type="nucleotide sequence ID" value="NZ_JAMZMM010000093.1"/>
</dbReference>
<comment type="caution">
    <text evidence="10">The sequence shown here is derived from an EMBL/GenBank/DDBJ whole genome shotgun (WGS) entry which is preliminary data.</text>
</comment>
<evidence type="ECO:0000256" key="6">
    <source>
        <dbReference type="ARBA" id="ARBA00023136"/>
    </source>
</evidence>
<dbReference type="SUPFAM" id="SSF56954">
    <property type="entry name" value="Outer membrane efflux proteins (OEP)"/>
    <property type="match status" value="1"/>
</dbReference>
<name>A0AAE3GSF2_9CYAN</name>
<keyword evidence="5" id="KW-0812">Transmembrane</keyword>
<keyword evidence="7" id="KW-0998">Cell outer membrane</keyword>
<evidence type="ECO:0000313" key="10">
    <source>
        <dbReference type="EMBL" id="MCP2729111.1"/>
    </source>
</evidence>
<dbReference type="EMBL" id="JAMZMM010000093">
    <property type="protein sequence ID" value="MCP2729111.1"/>
    <property type="molecule type" value="Genomic_DNA"/>
</dbReference>
<evidence type="ECO:0000256" key="8">
    <source>
        <dbReference type="SAM" id="Coils"/>
    </source>
</evidence>
<comment type="subcellular location">
    <subcellularLocation>
        <location evidence="1">Cell outer membrane</location>
    </subcellularLocation>
</comment>
<keyword evidence="11" id="KW-1185">Reference proteome</keyword>
<keyword evidence="4" id="KW-1134">Transmembrane beta strand</keyword>
<dbReference type="Proteomes" id="UP001204953">
    <property type="component" value="Unassembled WGS sequence"/>
</dbReference>
<dbReference type="Gene3D" id="1.20.1600.10">
    <property type="entry name" value="Outer membrane efflux proteins (OEP)"/>
    <property type="match status" value="1"/>
</dbReference>